<gene>
    <name evidence="1" type="ORF">UR73_C0038G0015</name>
</gene>
<organism evidence="1 2">
    <name type="scientific">candidate division WS6 bacterium GW2011_GWF1_35_23</name>
    <dbReference type="NCBI Taxonomy" id="1619097"/>
    <lineage>
        <taxon>Bacteria</taxon>
        <taxon>Candidatus Dojkabacteria</taxon>
    </lineage>
</organism>
<evidence type="ECO:0000313" key="2">
    <source>
        <dbReference type="Proteomes" id="UP000034816"/>
    </source>
</evidence>
<name>A0A0G0F529_9BACT</name>
<accession>A0A0G0F529</accession>
<evidence type="ECO:0000313" key="1">
    <source>
        <dbReference type="EMBL" id="KKP74582.1"/>
    </source>
</evidence>
<reference evidence="1 2" key="1">
    <citation type="journal article" date="2015" name="Nature">
        <title>rRNA introns, odd ribosomes, and small enigmatic genomes across a large radiation of phyla.</title>
        <authorList>
            <person name="Brown C.T."/>
            <person name="Hug L.A."/>
            <person name="Thomas B.C."/>
            <person name="Sharon I."/>
            <person name="Castelle C.J."/>
            <person name="Singh A."/>
            <person name="Wilkins M.J."/>
            <person name="Williams K.H."/>
            <person name="Banfield J.F."/>
        </authorList>
    </citation>
    <scope>NUCLEOTIDE SEQUENCE [LARGE SCALE GENOMIC DNA]</scope>
</reference>
<dbReference type="EMBL" id="LBQH01000038">
    <property type="protein sequence ID" value="KKP74582.1"/>
    <property type="molecule type" value="Genomic_DNA"/>
</dbReference>
<dbReference type="Proteomes" id="UP000034816">
    <property type="component" value="Unassembled WGS sequence"/>
</dbReference>
<protein>
    <submittedName>
        <fullName evidence="1">Uncharacterized protein</fullName>
    </submittedName>
</protein>
<proteinExistence type="predicted"/>
<sequence>MEMIAKKMKQQEVKQMAKNINVSTIYIRDKDLEKWKEIVNKSDFVSWCINRKLPEYKKKQSLGEK</sequence>
<comment type="caution">
    <text evidence="1">The sequence shown here is derived from an EMBL/GenBank/DDBJ whole genome shotgun (WGS) entry which is preliminary data.</text>
</comment>
<dbReference type="AlphaFoldDB" id="A0A0G0F529"/>